<accession>A0AAC9ADZ3</accession>
<name>A0AAC9ADZ3_9ALTE</name>
<sequence>MLGQASIDVANRGSVSGWLVAEGGTDTFLCVNGEKKVKIDSFHRRQDVVDAGITDTDCGFSIDVRNILLEYQDEVVLSIENQGDVLVEQPLVLPSIKNLIANPTFSISSLNQIKHWKLNCYHRIGATFNSFISPKSLKFSDGYYTRLSFADTHNTRSQVEITPEVELSDVLNPLQLALVAKASQETNLHIRIVSKDSRSIVYDDIFTLTNEWRHHVSSIPSEFISDLREGAAELKICTKHYGRRFVDFAFAYLAEDAVNIQLPGRVDVTEDSYSEEVEFGKNLIANGDLSSWEKGIRFEKLNRVQELADNWFLEFSKTNKEKFAVAAVSDNSQRDPLQETLTSKFGLRVRARQNLDGYARIVLPFDRIALNTVQHVLSIDVEPTNLSNRLVLPRIYLIARDAVNETAVSDFVRKQTVTERTTLQFELSARQVEKIQTKARSLPVFNIVIDIPSGADFTLYSVLLQEQSSSPVVESKNDEAVSALNIPFAFEDDCINQQLSVLKGLEEWATGKPFEQAASNVASSVKNDFAGTTSLADFDEKVFSLVPHKLARPTRHFPLVDIIVPVYNACDDVLLCLSSLIEKTDLLHRVIVVNDGDDERTATMLAAFNNAFNHLEVITNSQNMGYTKSVNIGVKHSNADWVVVLNSDTIVSKGWLGKLMNCALSDDSVGMVGALSNAASWQSVPLIHDKNGDWNLNPLPTGMSVDEMANLVAEYSTRAYPDVGVINGFCQLINMNLLDKIGLLDEQAFPVGYGEENDMCARAVKAGFRLLIADDTYVFHAKSKSFGHEKRKVLAKQGNAALKKKHPDVDWGAVTKKIFEHPALVELREDLAKALSK</sequence>
<dbReference type="AlphaFoldDB" id="A0AAC9ADZ3"/>
<comment type="similarity">
    <text evidence="1">Belongs to the glycosyltransferase 2 family.</text>
</comment>
<reference evidence="5 6" key="1">
    <citation type="submission" date="2015-12" db="EMBL/GenBank/DDBJ databases">
        <title>Intraspecies pangenome expansion in the marine bacterium Alteromonas.</title>
        <authorList>
            <person name="Lopez-Perez M."/>
            <person name="Rodriguez-Valera F."/>
        </authorList>
    </citation>
    <scope>NUCLEOTIDE SEQUENCE [LARGE SCALE GENOMIC DNA]</scope>
    <source>
        <strain evidence="5 6">UM8</strain>
    </source>
</reference>
<keyword evidence="2" id="KW-0328">Glycosyltransferase</keyword>
<dbReference type="Pfam" id="PF00535">
    <property type="entry name" value="Glycos_transf_2"/>
    <property type="match status" value="1"/>
</dbReference>
<dbReference type="PANTHER" id="PTHR43179:SF12">
    <property type="entry name" value="GALACTOFURANOSYLTRANSFERASE GLFT2"/>
    <property type="match status" value="1"/>
</dbReference>
<evidence type="ECO:0000256" key="3">
    <source>
        <dbReference type="ARBA" id="ARBA00022679"/>
    </source>
</evidence>
<evidence type="ECO:0000256" key="1">
    <source>
        <dbReference type="ARBA" id="ARBA00006739"/>
    </source>
</evidence>
<organism evidence="5 6">
    <name type="scientific">Alteromonas mediterranea</name>
    <dbReference type="NCBI Taxonomy" id="314275"/>
    <lineage>
        <taxon>Bacteria</taxon>
        <taxon>Pseudomonadati</taxon>
        <taxon>Pseudomonadota</taxon>
        <taxon>Gammaproteobacteria</taxon>
        <taxon>Alteromonadales</taxon>
        <taxon>Alteromonadaceae</taxon>
        <taxon>Alteromonas/Salinimonas group</taxon>
        <taxon>Alteromonas</taxon>
    </lineage>
</organism>
<dbReference type="Gene3D" id="3.90.550.10">
    <property type="entry name" value="Spore Coat Polysaccharide Biosynthesis Protein SpsA, Chain A"/>
    <property type="match status" value="1"/>
</dbReference>
<evidence type="ECO:0000313" key="6">
    <source>
        <dbReference type="Proteomes" id="UP000061468"/>
    </source>
</evidence>
<proteinExistence type="inferred from homology"/>
<evidence type="ECO:0000256" key="2">
    <source>
        <dbReference type="ARBA" id="ARBA00022676"/>
    </source>
</evidence>
<dbReference type="Proteomes" id="UP000061468">
    <property type="component" value="Chromosome"/>
</dbReference>
<dbReference type="InterPro" id="IPR029044">
    <property type="entry name" value="Nucleotide-diphossugar_trans"/>
</dbReference>
<dbReference type="SUPFAM" id="SSF53448">
    <property type="entry name" value="Nucleotide-diphospho-sugar transferases"/>
    <property type="match status" value="1"/>
</dbReference>
<dbReference type="EMBL" id="CP013928">
    <property type="protein sequence ID" value="AMJ79942.1"/>
    <property type="molecule type" value="Genomic_DNA"/>
</dbReference>
<dbReference type="GO" id="GO:0016757">
    <property type="term" value="F:glycosyltransferase activity"/>
    <property type="evidence" value="ECO:0007669"/>
    <property type="project" value="UniProtKB-KW"/>
</dbReference>
<protein>
    <submittedName>
        <fullName evidence="5">Glycosyl transferase</fullName>
    </submittedName>
</protein>
<evidence type="ECO:0000259" key="4">
    <source>
        <dbReference type="Pfam" id="PF00535"/>
    </source>
</evidence>
<dbReference type="RefSeq" id="WP_015068207.1">
    <property type="nucleotide sequence ID" value="NZ_CP013928.1"/>
</dbReference>
<evidence type="ECO:0000313" key="5">
    <source>
        <dbReference type="EMBL" id="AMJ79942.1"/>
    </source>
</evidence>
<dbReference type="PANTHER" id="PTHR43179">
    <property type="entry name" value="RHAMNOSYLTRANSFERASE WBBL"/>
    <property type="match status" value="1"/>
</dbReference>
<gene>
    <name evidence="5" type="ORF">AV942_17450</name>
</gene>
<feature type="domain" description="Glycosyltransferase 2-like" evidence="4">
    <location>
        <begin position="562"/>
        <end position="672"/>
    </location>
</feature>
<dbReference type="InterPro" id="IPR001173">
    <property type="entry name" value="Glyco_trans_2-like"/>
</dbReference>
<keyword evidence="3 5" id="KW-0808">Transferase</keyword>